<evidence type="ECO:0000313" key="4">
    <source>
        <dbReference type="EMBL" id="VFK71657.1"/>
    </source>
</evidence>
<dbReference type="PANTHER" id="PTHR36966">
    <property type="entry name" value="REP-ASSOCIATED TYROSINE TRANSPOSASE"/>
    <property type="match status" value="1"/>
</dbReference>
<feature type="domain" description="Transposase IS200-like" evidence="2">
    <location>
        <begin position="97"/>
        <end position="233"/>
    </location>
</feature>
<dbReference type="PANTHER" id="PTHR36966:SF1">
    <property type="entry name" value="REP-ASSOCIATED TYROSINE TRANSPOSASE"/>
    <property type="match status" value="1"/>
</dbReference>
<feature type="region of interest" description="Disordered" evidence="1">
    <location>
        <begin position="251"/>
        <end position="284"/>
    </location>
</feature>
<feature type="compositionally biased region" description="Polar residues" evidence="1">
    <location>
        <begin position="264"/>
        <end position="274"/>
    </location>
</feature>
<feature type="compositionally biased region" description="Basic residues" evidence="1">
    <location>
        <begin position="251"/>
        <end position="262"/>
    </location>
</feature>
<dbReference type="GO" id="GO:0004803">
    <property type="term" value="F:transposase activity"/>
    <property type="evidence" value="ECO:0007669"/>
    <property type="project" value="InterPro"/>
</dbReference>
<evidence type="ECO:0000259" key="2">
    <source>
        <dbReference type="SMART" id="SM01321"/>
    </source>
</evidence>
<dbReference type="Pfam" id="PF01797">
    <property type="entry name" value="Y1_Tnp"/>
    <property type="match status" value="1"/>
</dbReference>
<organism evidence="3">
    <name type="scientific">Candidatus Kentrum sp. UNK</name>
    <dbReference type="NCBI Taxonomy" id="2126344"/>
    <lineage>
        <taxon>Bacteria</taxon>
        <taxon>Pseudomonadati</taxon>
        <taxon>Pseudomonadota</taxon>
        <taxon>Gammaproteobacteria</taxon>
        <taxon>Candidatus Kentrum</taxon>
    </lineage>
</organism>
<dbReference type="NCBIfam" id="NF047646">
    <property type="entry name" value="REP_Tyr_transpos"/>
    <property type="match status" value="1"/>
</dbReference>
<dbReference type="EMBL" id="CAADGD010000076">
    <property type="protein sequence ID" value="VFK71657.1"/>
    <property type="molecule type" value="Genomic_DNA"/>
</dbReference>
<dbReference type="InterPro" id="IPR002686">
    <property type="entry name" value="Transposase_17"/>
</dbReference>
<dbReference type="Gene3D" id="3.30.70.1290">
    <property type="entry name" value="Transposase IS200-like"/>
    <property type="match status" value="1"/>
</dbReference>
<dbReference type="GO" id="GO:0006313">
    <property type="term" value="P:DNA transposition"/>
    <property type="evidence" value="ECO:0007669"/>
    <property type="project" value="InterPro"/>
</dbReference>
<dbReference type="InterPro" id="IPR052715">
    <property type="entry name" value="RAYT_transposase"/>
</dbReference>
<reference evidence="3" key="1">
    <citation type="submission" date="2019-02" db="EMBL/GenBank/DDBJ databases">
        <authorList>
            <person name="Gruber-Vodicka R. H."/>
            <person name="Seah K. B. B."/>
        </authorList>
    </citation>
    <scope>NUCLEOTIDE SEQUENCE</scope>
    <source>
        <strain evidence="4">BECK_BY19</strain>
        <strain evidence="3">BECK_BY8</strain>
    </source>
</reference>
<dbReference type="SUPFAM" id="SSF143422">
    <property type="entry name" value="Transposase IS200-like"/>
    <property type="match status" value="1"/>
</dbReference>
<proteinExistence type="predicted"/>
<dbReference type="EMBL" id="CAADFZ010000033">
    <property type="protein sequence ID" value="VFK63409.1"/>
    <property type="molecule type" value="Genomic_DNA"/>
</dbReference>
<feature type="region of interest" description="Disordered" evidence="1">
    <location>
        <begin position="479"/>
        <end position="499"/>
    </location>
</feature>
<dbReference type="InterPro" id="IPR036515">
    <property type="entry name" value="Transposase_17_sf"/>
</dbReference>
<gene>
    <name evidence="3" type="ORF">BECKUNK1418G_GA0071005_103310</name>
    <name evidence="4" type="ORF">BECKUNK1418H_GA0071006_107613</name>
</gene>
<sequence>MKETNMPLRGTVPPLGRAEPQLGSGFDPTSGADRPREWYSRGYLPHCDYPGLLQTITYRLADSLPTEVLAWMERDLLNVVPNQANTLRRKHLDTQLDAGHGRCILRDPRAAECVVDTWRRFAGERYDLIAWVVMPNHVHVLIRVYEGMALGKIVQSWKSYTGRKIAQIERECRAGARRSRGNECRAGARRSRGNECRAGARRSQDRVWMREYWDRFIRDERHFSSAVNYIHDNPVRAGLIRRAEDWPWSRRHGMGKRTRKSRAMNENTLSGNRESGNHMPSRDPDFVELDRRFVPVGKDKEPNLEVYLLLGFGDDELLHWPKLLQRRRVVLLAEAAGGKTEEFRHRAWELANQGKPAFFVRIEDLADEGFEPALEPQDTGAFQSWREGGMNEPAWFFLDSVDETRLNRKSPERALRKFVKELGSNNVARAHVYLSCRVSDWKTREDRATFQRLLPAPELPKPSLSEDSLEDKDAALLNPLFPPQEDTRPAAAPEEGPKADSEELLIVQLLSLDREQRRKLAEARGVPDPDIFLDEIERNGLDKLAERPGDMLDLTAYWKEHRRFGSRAGMVKYGIARKLEERDKHRPDNEALPSEKVWRGAERLAAALTLCKSFTLLATGQEADPELAAGAIDPADVLHNKWTDAERGALLRRGVFAPSTYGRVRFHHREAQEYLTARWLHGLLEKGAPQKAVWNLLFAERYGVETLIPSLHGTTAWLALWCNDIRDEIIRREPLVLLGESGDPGSLPLAAKKQLLKSYAERHKAGGIGADRSWGRIDHRAIWLFADPGLADAIRECWDINDREEFRTDLLRMVTEGRIRDCAGLARNTVMDKTDDGYLQGVALSALKACEDAEGLAEAARWLMAAKSLEHRLLFHFAGTLCPRHLSVEELLTLLDRHPLAENAFIHTIGETLTGCWEAATGSDRERLLAGLGRLCLAPPFLIDYQRVSARHHDLAKELEPLGVKAVSALGNAQPSPGLIRLLMVIERAPDDGYTRGEGPSLSELVAGNPRLKRALLWADVAEARENDPQRGEVTRLWHVEPSFRGTLWHFGPNDLDWFYEDLATRPLLADRQVALSTILPILRSEEKLHAEADRLRQRIGGDAALLADLDWYLAPPKEDERDIRRRQEKSERKREWEEQERQKKESWLAFREELLANPGVLSNPALLSDWAKGSFRLHNLTNWLRRRVGRSDTGHIQWRLLEEGFGRRVAEGYRDGMKILWRITPPERPKSNKDGSTTTKHTTDLSLAGLEIEAGEAPDWASRLTEAEAQRAMEHACLSKYGYPDWLDDFVAQHPVVALPILEKRLREEWRGGRGDYAPFLSHHHHSNRPIPALIRALLLELLTGKASKHGKAMDDILAILPRLEPNEAERKRIAHLARRRFRAAKKAHDNETALRNLALLFLTDVKSTTKDLVDWLDDALEGAPPTSHNKHAETCLGRLFDQHHHHSLARGVLDDAPVLCLEKLVQLVYRHVRREDDEKHEGVHTPNVRDYAQDARNAILTALLDRPGPEAYAAIRRLATDKSFFGEYFSTHLSERAHARAEQDAEPSPWKPSEVLTFEREYTAPVQSGDDLLRVVLDVLSDIQAGFHGKSDASSRAVLQRAETEKEVQEWLLEQMNLRSKDRYHAHRETEVSQRNRTDIIVSSTAAKVEVVIEIKHGGKAWSGRALKAALEKQLTGKYLNPRERRQGILLITHHGKKGWQHPDTRKRLGFGGLIEYLQKIANSTEKNRYGPVQVRVFGLDASGAKPT</sequence>
<dbReference type="SMART" id="SM01321">
    <property type="entry name" value="Y1_Tnp"/>
    <property type="match status" value="1"/>
</dbReference>
<name>A0A451ABJ7_9GAMM</name>
<evidence type="ECO:0000256" key="1">
    <source>
        <dbReference type="SAM" id="MobiDB-lite"/>
    </source>
</evidence>
<dbReference type="GO" id="GO:0043565">
    <property type="term" value="F:sequence-specific DNA binding"/>
    <property type="evidence" value="ECO:0007669"/>
    <property type="project" value="TreeGrafter"/>
</dbReference>
<evidence type="ECO:0000313" key="3">
    <source>
        <dbReference type="EMBL" id="VFK63409.1"/>
    </source>
</evidence>
<feature type="region of interest" description="Disordered" evidence="1">
    <location>
        <begin position="1"/>
        <end position="33"/>
    </location>
</feature>
<accession>A0A451ABJ7</accession>
<protein>
    <submittedName>
        <fullName evidence="3">REP element-mobilizing transposase RayT</fullName>
    </submittedName>
</protein>